<proteinExistence type="predicted"/>
<accession>A0A1W2BBN7</accession>
<dbReference type="AlphaFoldDB" id="A0A1W2BBN7"/>
<evidence type="ECO:0000313" key="3">
    <source>
        <dbReference type="Proteomes" id="UP000192393"/>
    </source>
</evidence>
<protein>
    <recommendedName>
        <fullName evidence="4">DUF3078 domain-containing protein</fullName>
    </recommendedName>
</protein>
<dbReference type="EMBL" id="FWXS01000006">
    <property type="protein sequence ID" value="SMC70407.1"/>
    <property type="molecule type" value="Genomic_DNA"/>
</dbReference>
<evidence type="ECO:0000313" key="2">
    <source>
        <dbReference type="EMBL" id="SMC70407.1"/>
    </source>
</evidence>
<feature type="signal peptide" evidence="1">
    <location>
        <begin position="1"/>
        <end position="18"/>
    </location>
</feature>
<evidence type="ECO:0000256" key="1">
    <source>
        <dbReference type="SAM" id="SignalP"/>
    </source>
</evidence>
<keyword evidence="1" id="KW-0732">Signal</keyword>
<reference evidence="2 3" key="1">
    <citation type="submission" date="2017-04" db="EMBL/GenBank/DDBJ databases">
        <authorList>
            <person name="Afonso C.L."/>
            <person name="Miller P.J."/>
            <person name="Scott M.A."/>
            <person name="Spackman E."/>
            <person name="Goraichik I."/>
            <person name="Dimitrov K.M."/>
            <person name="Suarez D.L."/>
            <person name="Swayne D.E."/>
        </authorList>
    </citation>
    <scope>NUCLEOTIDE SEQUENCE [LARGE SCALE GENOMIC DNA]</scope>
    <source>
        <strain evidence="2 3">CGMCC 1.12708</strain>
    </source>
</reference>
<name>A0A1W2BBN7_9FLAO</name>
<organism evidence="2 3">
    <name type="scientific">Moheibacter sediminis</name>
    <dbReference type="NCBI Taxonomy" id="1434700"/>
    <lineage>
        <taxon>Bacteria</taxon>
        <taxon>Pseudomonadati</taxon>
        <taxon>Bacteroidota</taxon>
        <taxon>Flavobacteriia</taxon>
        <taxon>Flavobacteriales</taxon>
        <taxon>Weeksellaceae</taxon>
        <taxon>Moheibacter</taxon>
    </lineage>
</organism>
<dbReference type="RefSeq" id="WP_084017531.1">
    <property type="nucleotide sequence ID" value="NZ_FWXS01000006.1"/>
</dbReference>
<dbReference type="STRING" id="1434700.SAMN06296427_10641"/>
<dbReference type="OrthoDB" id="1495718at2"/>
<gene>
    <name evidence="2" type="ORF">SAMN06296427_10641</name>
</gene>
<evidence type="ECO:0008006" key="4">
    <source>
        <dbReference type="Google" id="ProtNLM"/>
    </source>
</evidence>
<keyword evidence="3" id="KW-1185">Reference proteome</keyword>
<dbReference type="Proteomes" id="UP000192393">
    <property type="component" value="Unassembled WGS sequence"/>
</dbReference>
<sequence length="323" mass="36583">MKKIIMLMMFVTSAIAFSQTVDGSGNLKTNSHRYLKDIGAERLQGWLIKGNNSLQFNQAAFSNWIAGGVNSYALNANVDYEFNLTSGRHIWDNRVILAYGILRNEGEDYRKSNDVIDLTSSYGYEFVRHLYFAGSTNFKTQFSSGFDYNVPDTISGGYKKISNFMAPGQWALGIGIDYKPSDNLQVNFHPFTSRFTFVKDPDLQFAGSFGLKEDGDSYFYEFGAYLGARYKFNVMQNISYDSRLGIYSNYLNTPQNMDIAYQGVLDLKVNNLISAQATINLFYDEDQIKKTQLKQTLGIGLAYKFDNTAELKIRPENIQEGSN</sequence>
<dbReference type="Pfam" id="PF11276">
    <property type="entry name" value="DUF3078"/>
    <property type="match status" value="1"/>
</dbReference>
<feature type="chain" id="PRO_5012190454" description="DUF3078 domain-containing protein" evidence="1">
    <location>
        <begin position="19"/>
        <end position="323"/>
    </location>
</feature>
<dbReference type="InterPro" id="IPR021428">
    <property type="entry name" value="DUF3078"/>
</dbReference>